<name>A0ABY6HWZ5_9ARCH</name>
<gene>
    <name evidence="1" type="ORF">NEF87_003152</name>
</gene>
<evidence type="ECO:0000313" key="1">
    <source>
        <dbReference type="EMBL" id="UYP46867.1"/>
    </source>
</evidence>
<proteinExistence type="predicted"/>
<dbReference type="EMBL" id="CP104013">
    <property type="protein sequence ID" value="UYP46867.1"/>
    <property type="molecule type" value="Genomic_DNA"/>
</dbReference>
<accession>A0ABY6HWZ5</accession>
<protein>
    <recommendedName>
        <fullName evidence="3">Tetratricopeptide repeat protein</fullName>
    </recommendedName>
</protein>
<dbReference type="Proteomes" id="UP001208689">
    <property type="component" value="Chromosome"/>
</dbReference>
<dbReference type="InterPro" id="IPR011990">
    <property type="entry name" value="TPR-like_helical_dom_sf"/>
</dbReference>
<keyword evidence="2" id="KW-1185">Reference proteome</keyword>
<reference evidence="1" key="1">
    <citation type="submission" date="2022-09" db="EMBL/GenBank/DDBJ databases">
        <title>Actin cytoskeleton and complex cell architecture in an #Asgard archaeon.</title>
        <authorList>
            <person name="Ponce Toledo R.I."/>
            <person name="Schleper C."/>
            <person name="Rodrigues Oliveira T."/>
            <person name="Wollweber F."/>
            <person name="Xu J."/>
            <person name="Rittmann S."/>
            <person name="Klingl A."/>
            <person name="Pilhofer M."/>
        </authorList>
    </citation>
    <scope>NUCLEOTIDE SEQUENCE</scope>
    <source>
        <strain evidence="1">B-35</strain>
    </source>
</reference>
<dbReference type="Gene3D" id="1.25.40.10">
    <property type="entry name" value="Tetratricopeptide repeat domain"/>
    <property type="match status" value="2"/>
</dbReference>
<organism evidence="1 2">
    <name type="scientific">Candidatus Lokiarchaeum ossiferum</name>
    <dbReference type="NCBI Taxonomy" id="2951803"/>
    <lineage>
        <taxon>Archaea</taxon>
        <taxon>Promethearchaeati</taxon>
        <taxon>Promethearchaeota</taxon>
        <taxon>Promethearchaeia</taxon>
        <taxon>Promethearchaeales</taxon>
        <taxon>Promethearchaeaceae</taxon>
        <taxon>Candidatus Lokiarchaeum</taxon>
    </lineage>
</organism>
<sequence>MAQLSKDELSNITLFLAEWDEALGPTVKDYFNTLVELGDVDMIALNIFSTFQMVFGESTDVSFKRTVLTMPMNSQKVIARIVLDIIPDTDVRGGFMPFIVVILIPDFLPEDKISSFDEILAKIVSNYKEHHGISLSNYKGEILNAFSLAQQIIEDHISIDVSYSLTSAVDDFKKGVGLYKQKNWNTAYMLFRKALLKFQQDNQTKMVMEATYLISSILVQLKKFQPALIYYTNLVPLATEMSHQKYKELGLFMQGFCHYKMRDFMDAMDTFNQLPIFQSQFVNKVQYFSLKGQTQANLQMHQEAIESLSQASLLLSQQPVTQMLQKQHAQILNDLALQYYKSVISLLKTQGFFHHAQGDELQDQLKTAISYYIRAISLWDLLGDYKNSIRAHQMVGNIYGFLLNPSKQLDHLLTALDKVDQLNNYALKLNIAFQIVEIYESLKEYDAIIHFLQNLGAQLTNNAFVDLLSIAKIHFLIGKAFIAVDQRRNAAGELIMAINNLKKLKNPVPEELEAHSLLIELYKEEQDETKVAYYTDRFEKLQKKYHAIQPVSLSRLGVIKDFWVYTTSGLELFSHAPEIKFDPTLLGGFLTAMQSFSMELSQTELQSLVIGGSIYSFYNEAGSEFYILGRTKSNIPPHTIEAALQKIYHAFSKEFKADLVSFSGNTIAFRRFKDVLKQLDLSLI</sequence>
<evidence type="ECO:0008006" key="3">
    <source>
        <dbReference type="Google" id="ProtNLM"/>
    </source>
</evidence>
<evidence type="ECO:0000313" key="2">
    <source>
        <dbReference type="Proteomes" id="UP001208689"/>
    </source>
</evidence>
<dbReference type="SUPFAM" id="SSF48452">
    <property type="entry name" value="TPR-like"/>
    <property type="match status" value="2"/>
</dbReference>